<keyword evidence="2" id="KW-0812">Transmembrane</keyword>
<dbReference type="SUPFAM" id="SSF49265">
    <property type="entry name" value="Fibronectin type III"/>
    <property type="match status" value="1"/>
</dbReference>
<dbReference type="Gene3D" id="2.60.40.10">
    <property type="entry name" value="Immunoglobulins"/>
    <property type="match status" value="1"/>
</dbReference>
<dbReference type="InterPro" id="IPR050991">
    <property type="entry name" value="ECM_Regulatory_Proteins"/>
</dbReference>
<dbReference type="GeneTree" id="ENSGT00940000177497"/>
<name>A0A3Q3CSB4_HAPBU</name>
<reference evidence="5" key="2">
    <citation type="submission" date="2025-09" db="UniProtKB">
        <authorList>
            <consortium name="Ensembl"/>
        </authorList>
    </citation>
    <scope>IDENTIFICATION</scope>
</reference>
<dbReference type="PANTHER" id="PTHR46708">
    <property type="entry name" value="TENASCIN"/>
    <property type="match status" value="1"/>
</dbReference>
<dbReference type="SMART" id="SM00060">
    <property type="entry name" value="FN3"/>
    <property type="match status" value="1"/>
</dbReference>
<keyword evidence="2" id="KW-1133">Transmembrane helix</keyword>
<dbReference type="InterPro" id="IPR013783">
    <property type="entry name" value="Ig-like_fold"/>
</dbReference>
<accession>A0A3Q3CSB4</accession>
<evidence type="ECO:0000256" key="2">
    <source>
        <dbReference type="SAM" id="Phobius"/>
    </source>
</evidence>
<dbReference type="PROSITE" id="PS50853">
    <property type="entry name" value="FN3"/>
    <property type="match status" value="1"/>
</dbReference>
<evidence type="ECO:0000313" key="6">
    <source>
        <dbReference type="Proteomes" id="UP000264840"/>
    </source>
</evidence>
<dbReference type="Ensembl" id="ENSHBUT00000032429.1">
    <property type="protein sequence ID" value="ENSHBUP00000029447.1"/>
    <property type="gene ID" value="ENSHBUG00000013873.1"/>
</dbReference>
<protein>
    <recommendedName>
        <fullName evidence="4">Fibronectin type-III domain-containing protein</fullName>
    </recommendedName>
</protein>
<dbReference type="PANTHER" id="PTHR46708:SF2">
    <property type="entry name" value="FIBRONECTIN TYPE-III DOMAIN-CONTAINING PROTEIN"/>
    <property type="match status" value="1"/>
</dbReference>
<evidence type="ECO:0000259" key="4">
    <source>
        <dbReference type="PROSITE" id="PS50853"/>
    </source>
</evidence>
<feature type="transmembrane region" description="Helical" evidence="2">
    <location>
        <begin position="213"/>
        <end position="234"/>
    </location>
</feature>
<dbReference type="Pfam" id="PF00041">
    <property type="entry name" value="fn3"/>
    <property type="match status" value="1"/>
</dbReference>
<keyword evidence="1" id="KW-0677">Repeat</keyword>
<dbReference type="InterPro" id="IPR036116">
    <property type="entry name" value="FN3_sf"/>
</dbReference>
<dbReference type="Proteomes" id="UP000264840">
    <property type="component" value="Unplaced"/>
</dbReference>
<dbReference type="STRING" id="8153.ENSHBUP00000029447"/>
<evidence type="ECO:0000256" key="1">
    <source>
        <dbReference type="ARBA" id="ARBA00022737"/>
    </source>
</evidence>
<feature type="signal peptide" evidence="3">
    <location>
        <begin position="1"/>
        <end position="30"/>
    </location>
</feature>
<evidence type="ECO:0000256" key="3">
    <source>
        <dbReference type="SAM" id="SignalP"/>
    </source>
</evidence>
<keyword evidence="6" id="KW-1185">Reference proteome</keyword>
<evidence type="ECO:0000313" key="5">
    <source>
        <dbReference type="Ensembl" id="ENSHBUP00000029447.1"/>
    </source>
</evidence>
<sequence>MLSMGQISWCLWAPLVLLALVSYYPSKAQGQVPAPRKLRFKVLSSSKLLVSWKEPKGDFDSYLFFYKSTPGGQQREIIVSKSDTSVLITDYSPSKVYTFSVIAVSGNKQSRPLQGRFKGWFILYSCFIFSQIFSAFLLMTSLLLVFFLPSAKPYSVMQLTPISSSYPSFQFSLLLSCLDFFSFPSSHFLSSFLRITSHRLSSPSSSSSCSPFSYCYSALICCVTLCFFLCRVLACVYSRVMYYLVWDILLHYNEGDPDRKKLSEITVFKII</sequence>
<organism evidence="5 6">
    <name type="scientific">Haplochromis burtoni</name>
    <name type="common">Burton's mouthbrooder</name>
    <name type="synonym">Chromis burtoni</name>
    <dbReference type="NCBI Taxonomy" id="8153"/>
    <lineage>
        <taxon>Eukaryota</taxon>
        <taxon>Metazoa</taxon>
        <taxon>Chordata</taxon>
        <taxon>Craniata</taxon>
        <taxon>Vertebrata</taxon>
        <taxon>Euteleostomi</taxon>
        <taxon>Actinopterygii</taxon>
        <taxon>Neopterygii</taxon>
        <taxon>Teleostei</taxon>
        <taxon>Neoteleostei</taxon>
        <taxon>Acanthomorphata</taxon>
        <taxon>Ovalentaria</taxon>
        <taxon>Cichlomorphae</taxon>
        <taxon>Cichliformes</taxon>
        <taxon>Cichlidae</taxon>
        <taxon>African cichlids</taxon>
        <taxon>Pseudocrenilabrinae</taxon>
        <taxon>Haplochromini</taxon>
        <taxon>Haplochromis</taxon>
    </lineage>
</organism>
<dbReference type="CDD" id="cd00063">
    <property type="entry name" value="FN3"/>
    <property type="match status" value="1"/>
</dbReference>
<feature type="transmembrane region" description="Helical" evidence="2">
    <location>
        <begin position="121"/>
        <end position="148"/>
    </location>
</feature>
<feature type="chain" id="PRO_5018669551" description="Fibronectin type-III domain-containing protein" evidence="3">
    <location>
        <begin position="31"/>
        <end position="271"/>
    </location>
</feature>
<feature type="domain" description="Fibronectin type-III" evidence="4">
    <location>
        <begin position="34"/>
        <end position="126"/>
    </location>
</feature>
<dbReference type="InterPro" id="IPR003961">
    <property type="entry name" value="FN3_dom"/>
</dbReference>
<keyword evidence="3" id="KW-0732">Signal</keyword>
<proteinExistence type="predicted"/>
<reference evidence="5" key="1">
    <citation type="submission" date="2025-08" db="UniProtKB">
        <authorList>
            <consortium name="Ensembl"/>
        </authorList>
    </citation>
    <scope>IDENTIFICATION</scope>
</reference>
<dbReference type="AlphaFoldDB" id="A0A3Q3CSB4"/>
<keyword evidence="2" id="KW-0472">Membrane</keyword>